<evidence type="ECO:0000313" key="8">
    <source>
        <dbReference type="Proteomes" id="UP001501495"/>
    </source>
</evidence>
<dbReference type="Pfam" id="PF08240">
    <property type="entry name" value="ADH_N"/>
    <property type="match status" value="1"/>
</dbReference>
<evidence type="ECO:0000256" key="1">
    <source>
        <dbReference type="ARBA" id="ARBA00001947"/>
    </source>
</evidence>
<feature type="domain" description="Enoyl reductase (ER)" evidence="6">
    <location>
        <begin position="8"/>
        <end position="338"/>
    </location>
</feature>
<dbReference type="Pfam" id="PF00107">
    <property type="entry name" value="ADH_zinc_N"/>
    <property type="match status" value="1"/>
</dbReference>
<dbReference type="EMBL" id="BAAAZH010000012">
    <property type="protein sequence ID" value="GAA4116266.1"/>
    <property type="molecule type" value="Genomic_DNA"/>
</dbReference>
<dbReference type="InterPro" id="IPR013154">
    <property type="entry name" value="ADH-like_N"/>
</dbReference>
<keyword evidence="8" id="KW-1185">Reference proteome</keyword>
<dbReference type="InterPro" id="IPR013149">
    <property type="entry name" value="ADH-like_C"/>
</dbReference>
<dbReference type="InterPro" id="IPR036291">
    <property type="entry name" value="NAD(P)-bd_dom_sf"/>
</dbReference>
<evidence type="ECO:0000313" key="7">
    <source>
        <dbReference type="EMBL" id="GAA4116266.1"/>
    </source>
</evidence>
<dbReference type="SUPFAM" id="SSF51735">
    <property type="entry name" value="NAD(P)-binding Rossmann-fold domains"/>
    <property type="match status" value="1"/>
</dbReference>
<organism evidence="7 8">
    <name type="scientific">Nocardioides fonticola</name>
    <dbReference type="NCBI Taxonomy" id="450363"/>
    <lineage>
        <taxon>Bacteria</taxon>
        <taxon>Bacillati</taxon>
        <taxon>Actinomycetota</taxon>
        <taxon>Actinomycetes</taxon>
        <taxon>Propionibacteriales</taxon>
        <taxon>Nocardioidaceae</taxon>
        <taxon>Nocardioides</taxon>
    </lineage>
</organism>
<dbReference type="InterPro" id="IPR050129">
    <property type="entry name" value="Zn_alcohol_dh"/>
</dbReference>
<dbReference type="SMART" id="SM00829">
    <property type="entry name" value="PKS_ER"/>
    <property type="match status" value="1"/>
</dbReference>
<evidence type="ECO:0000256" key="4">
    <source>
        <dbReference type="ARBA" id="ARBA00023002"/>
    </source>
</evidence>
<proteinExistence type="inferred from homology"/>
<sequence>MLTAAYAGHQTMTVLTAEPRPPGPGEVQIRVAYVGLCGTDLHVLHGAMDHRVTTPAVIGHEMSGTVAAVGAGVEGWAPGDPLTVMPLVWDGTCPACRAGHRHICQHLSFVGIDEPGALQEYWTVPADLLVPLAPGIALREAALVEPLAVAVHDVGRSGLAAGETAVVLGGGPIGMLIAAVARHQGARVLLSEPDPARRADAEAWGFETLDPRADGPDGDLAGRVDRLTDGAGADVVFEVSGAPAAVLNATAIAKVRGTVVIVAIHPRPVPVDLQRVFWRELRILGARVYEREDFTRAVQLLADGTVPASRLISRVVPLDAVAEGFASLESGQAMKVLVQVGAEA</sequence>
<dbReference type="Gene3D" id="3.40.50.720">
    <property type="entry name" value="NAD(P)-binding Rossmann-like Domain"/>
    <property type="match status" value="1"/>
</dbReference>
<evidence type="ECO:0000259" key="6">
    <source>
        <dbReference type="SMART" id="SM00829"/>
    </source>
</evidence>
<reference evidence="8" key="1">
    <citation type="journal article" date="2019" name="Int. J. Syst. Evol. Microbiol.">
        <title>The Global Catalogue of Microorganisms (GCM) 10K type strain sequencing project: providing services to taxonomists for standard genome sequencing and annotation.</title>
        <authorList>
            <consortium name="The Broad Institute Genomics Platform"/>
            <consortium name="The Broad Institute Genome Sequencing Center for Infectious Disease"/>
            <person name="Wu L."/>
            <person name="Ma J."/>
        </authorList>
    </citation>
    <scope>NUCLEOTIDE SEQUENCE [LARGE SCALE GENOMIC DNA]</scope>
    <source>
        <strain evidence="8">JCM 16703</strain>
    </source>
</reference>
<evidence type="ECO:0000256" key="2">
    <source>
        <dbReference type="ARBA" id="ARBA00022723"/>
    </source>
</evidence>
<accession>A0ABP7XGZ3</accession>
<comment type="cofactor">
    <cofactor evidence="1 5">
        <name>Zn(2+)</name>
        <dbReference type="ChEBI" id="CHEBI:29105"/>
    </cofactor>
</comment>
<keyword evidence="2 5" id="KW-0479">Metal-binding</keyword>
<evidence type="ECO:0000256" key="3">
    <source>
        <dbReference type="ARBA" id="ARBA00022833"/>
    </source>
</evidence>
<dbReference type="Gene3D" id="3.90.180.10">
    <property type="entry name" value="Medium-chain alcohol dehydrogenases, catalytic domain"/>
    <property type="match status" value="1"/>
</dbReference>
<name>A0ABP7XGZ3_9ACTN</name>
<keyword evidence="3 5" id="KW-0862">Zinc</keyword>
<dbReference type="PANTHER" id="PTHR43401">
    <property type="entry name" value="L-THREONINE 3-DEHYDROGENASE"/>
    <property type="match status" value="1"/>
</dbReference>
<dbReference type="PROSITE" id="PS00059">
    <property type="entry name" value="ADH_ZINC"/>
    <property type="match status" value="1"/>
</dbReference>
<dbReference type="InterPro" id="IPR002328">
    <property type="entry name" value="ADH_Zn_CS"/>
</dbReference>
<evidence type="ECO:0000256" key="5">
    <source>
        <dbReference type="RuleBase" id="RU361277"/>
    </source>
</evidence>
<dbReference type="InterPro" id="IPR011032">
    <property type="entry name" value="GroES-like_sf"/>
</dbReference>
<protein>
    <submittedName>
        <fullName evidence="7">Alcohol dehydrogenase catalytic domain-containing protein</fullName>
    </submittedName>
</protein>
<keyword evidence="4" id="KW-0560">Oxidoreductase</keyword>
<dbReference type="PANTHER" id="PTHR43401:SF2">
    <property type="entry name" value="L-THREONINE 3-DEHYDROGENASE"/>
    <property type="match status" value="1"/>
</dbReference>
<dbReference type="RefSeq" id="WP_344732767.1">
    <property type="nucleotide sequence ID" value="NZ_BAAAZH010000012.1"/>
</dbReference>
<comment type="similarity">
    <text evidence="5">Belongs to the zinc-containing alcohol dehydrogenase family.</text>
</comment>
<dbReference type="Proteomes" id="UP001501495">
    <property type="component" value="Unassembled WGS sequence"/>
</dbReference>
<dbReference type="SUPFAM" id="SSF50129">
    <property type="entry name" value="GroES-like"/>
    <property type="match status" value="1"/>
</dbReference>
<comment type="caution">
    <text evidence="7">The sequence shown here is derived from an EMBL/GenBank/DDBJ whole genome shotgun (WGS) entry which is preliminary data.</text>
</comment>
<dbReference type="InterPro" id="IPR020843">
    <property type="entry name" value="ER"/>
</dbReference>
<gene>
    <name evidence="7" type="ORF">GCM10022215_15810</name>
</gene>